<dbReference type="InterPro" id="IPR020806">
    <property type="entry name" value="PKS_PP-bd"/>
</dbReference>
<dbReference type="InterPro" id="IPR000873">
    <property type="entry name" value="AMP-dep_synth/lig_dom"/>
</dbReference>
<dbReference type="InterPro" id="IPR009081">
    <property type="entry name" value="PP-bd_ACP"/>
</dbReference>
<dbReference type="InterPro" id="IPR023213">
    <property type="entry name" value="CAT-like_dom_sf"/>
</dbReference>
<dbReference type="InterPro" id="IPR006162">
    <property type="entry name" value="Ppantetheine_attach_site"/>
</dbReference>
<gene>
    <name evidence="5" type="ORF">SK571_30485</name>
</gene>
<dbReference type="SMART" id="SM00823">
    <property type="entry name" value="PKS_PP"/>
    <property type="match status" value="1"/>
</dbReference>
<name>A0ABU4TZH3_9PSEU</name>
<reference evidence="5 6" key="2">
    <citation type="submission" date="2023-11" db="EMBL/GenBank/DDBJ databases">
        <authorList>
            <person name="Lara A.C."/>
            <person name="Chronakova A."/>
        </authorList>
    </citation>
    <scope>NUCLEOTIDE SEQUENCE [LARGE SCALE GENOMIC DNA]</scope>
    <source>
        <strain evidence="5 6">BCCO 10_0798</strain>
    </source>
</reference>
<dbReference type="InterPro" id="IPR029058">
    <property type="entry name" value="AB_hydrolase_fold"/>
</dbReference>
<dbReference type="InterPro" id="IPR020845">
    <property type="entry name" value="AMP-binding_CS"/>
</dbReference>
<dbReference type="Gene3D" id="3.30.559.10">
    <property type="entry name" value="Chloramphenicol acetyltransferase-like domain"/>
    <property type="match status" value="1"/>
</dbReference>
<dbReference type="PANTHER" id="PTHR45527">
    <property type="entry name" value="NONRIBOSOMAL PEPTIDE SYNTHETASE"/>
    <property type="match status" value="1"/>
</dbReference>
<evidence type="ECO:0000313" key="6">
    <source>
        <dbReference type="Proteomes" id="UP001271792"/>
    </source>
</evidence>
<dbReference type="Pfam" id="PF00550">
    <property type="entry name" value="PP-binding"/>
    <property type="match status" value="1"/>
</dbReference>
<keyword evidence="6" id="KW-1185">Reference proteome</keyword>
<dbReference type="Pfam" id="PF13193">
    <property type="entry name" value="AMP-binding_C"/>
    <property type="match status" value="1"/>
</dbReference>
<dbReference type="PROSITE" id="PS00012">
    <property type="entry name" value="PHOSPHOPANTETHEINE"/>
    <property type="match status" value="1"/>
</dbReference>
<dbReference type="SUPFAM" id="SSF52777">
    <property type="entry name" value="CoA-dependent acyltransferases"/>
    <property type="match status" value="2"/>
</dbReference>
<keyword evidence="2" id="KW-0596">Phosphopantetheine</keyword>
<dbReference type="CDD" id="cd12116">
    <property type="entry name" value="A_NRPS_Ta1_like"/>
    <property type="match status" value="1"/>
</dbReference>
<dbReference type="InterPro" id="IPR045851">
    <property type="entry name" value="AMP-bd_C_sf"/>
</dbReference>
<evidence type="ECO:0000256" key="2">
    <source>
        <dbReference type="ARBA" id="ARBA00022450"/>
    </source>
</evidence>
<dbReference type="PANTHER" id="PTHR45527:SF1">
    <property type="entry name" value="FATTY ACID SYNTHASE"/>
    <property type="match status" value="1"/>
</dbReference>
<dbReference type="InterPro" id="IPR036736">
    <property type="entry name" value="ACP-like_sf"/>
</dbReference>
<dbReference type="RefSeq" id="WP_319987527.1">
    <property type="nucleotide sequence ID" value="NZ_JAXAVV010000017.1"/>
</dbReference>
<dbReference type="InterPro" id="IPR001242">
    <property type="entry name" value="Condensation_dom"/>
</dbReference>
<dbReference type="InterPro" id="IPR010071">
    <property type="entry name" value="AA_adenyl_dom"/>
</dbReference>
<organism evidence="5 6">
    <name type="scientific">Lentzea kristufekii</name>
    <dbReference type="NCBI Taxonomy" id="3095430"/>
    <lineage>
        <taxon>Bacteria</taxon>
        <taxon>Bacillati</taxon>
        <taxon>Actinomycetota</taxon>
        <taxon>Actinomycetes</taxon>
        <taxon>Pseudonocardiales</taxon>
        <taxon>Pseudonocardiaceae</taxon>
        <taxon>Lentzea</taxon>
    </lineage>
</organism>
<proteinExistence type="predicted"/>
<evidence type="ECO:0000256" key="1">
    <source>
        <dbReference type="ARBA" id="ARBA00001957"/>
    </source>
</evidence>
<evidence type="ECO:0000313" key="5">
    <source>
        <dbReference type="EMBL" id="MDX8053721.1"/>
    </source>
</evidence>
<dbReference type="EMBL" id="JAXAVV010000017">
    <property type="protein sequence ID" value="MDX8053721.1"/>
    <property type="molecule type" value="Genomic_DNA"/>
</dbReference>
<dbReference type="Gene3D" id="3.40.50.1820">
    <property type="entry name" value="alpha/beta hydrolase"/>
    <property type="match status" value="1"/>
</dbReference>
<feature type="domain" description="Carrier" evidence="4">
    <location>
        <begin position="1136"/>
        <end position="1211"/>
    </location>
</feature>
<dbReference type="Gene3D" id="3.30.559.30">
    <property type="entry name" value="Nonribosomal peptide synthetase, condensation domain"/>
    <property type="match status" value="1"/>
</dbReference>
<dbReference type="PROSITE" id="PS00455">
    <property type="entry name" value="AMP_BINDING"/>
    <property type="match status" value="1"/>
</dbReference>
<keyword evidence="3" id="KW-0597">Phosphoprotein</keyword>
<sequence length="1245" mass="135221">MTRPSTSDEPRVLTELQHSMLLHSLSAPEEGSYVVQCTLALSEPVDVEAFGAALRALVAAHPVLRTVLDPGGRSQFVRAHAEFTMHVVDWRDGDPDQRLRDHLLADKHLPFDFTAPPVRFLLARTRSEQHQFLLTVHHALVDGRSLAALVHELVVRYDAFRTGGNPVLQQRVPFSTHLDWLAQQDFSTSEPFWRAHLAGFAAAPVLGGSTGDSGYGSASVSLPEQATAAIEQLARENRIPVSVFVHAAWAMVLAQYQGRDDVVFGATRSCRSGVPGSGSMLGLLINTLPHRAQIDPGHTVIDFVRELRDRHQPLQQYEHTPLGLIRQWADVPASMPLFESILVFEDFAVDTLFRRQGGRWENTRTASRDQVGVPLTLNAYRDRELTFSLGHDRSRFDDAAAASLLAHFVELLSAMAADPTRLLGTLPGPSDPLAAARAADEFWVRRLNGLQALRLPHEQPSSAPAGEYVSVEIAVPAGDVEARVLAFLARISGQTDGFEVGLDHGILRVPPITEAFRASVRTELELARSQPACRADIWTRPELDGPTADLARDGLPVSVVSGLDTSPRPGTTLSIGIAVNGTTLWRFSARHLAPEVIKGITQRFGQFTASDFTTVSLLTTADRTQMTAEWASTRRDYPRAKCVHQLITEQARRTPDAPAVIFGDTTLTYGELDRRSADLAAFLIRRGVASGSLAGVYLRRSADLVVTLLGVLRAGAAYVPLDPTYPPARIRAMAEDAGLAVLLTESALLDDVGDFPTHVVDLSRAESRGLGEKFRERANAGDLAYVIYTSGSTGKPKGVRIGHRALTNFLCAMANQPGCTAGDHLLAVTTVCFDIAGLELYLPLISGGRVEVCTEETAADGFALLEQLGRSRPTMMQATPATWQMLRTAGWRGDPDLRVLCGGEALPQDLADFLAGSCEQVWNLYGPTETTIWSTVDEVVAGRPVTIGRPIANTRLHVLDETGAPVPPGTPGELFIGGDGVAQGYLKRPELTASRFVQSPAGLPPGTLYRTGDLVRQRPDGRLVYLNRMDNQVKVHGHRIELGEIESRLRGHDAVSDAVAIVREDSPGDRRIVAYLVARQKRANDADLRGWTASELPGYMVPSAFVWLTAIPQTDNGKVDRKALPAPVAPVALFVVPRSETERAVAGVWQEVLGRGDVGLDSGFFDLGGNSMLLMQLVKRLRDEFGVPVTRVDMFSHPTVRAMAGHLTARTPARAKADTGRRAAGLADLRALRSVRTTGDGEPRK</sequence>
<dbReference type="Pfam" id="PF00668">
    <property type="entry name" value="Condensation"/>
    <property type="match status" value="1"/>
</dbReference>
<dbReference type="Gene3D" id="2.30.38.10">
    <property type="entry name" value="Luciferase, Domain 3"/>
    <property type="match status" value="1"/>
</dbReference>
<protein>
    <submittedName>
        <fullName evidence="5">Amino acid adenylation domain-containing protein</fullName>
    </submittedName>
</protein>
<comment type="cofactor">
    <cofactor evidence="1">
        <name>pantetheine 4'-phosphate</name>
        <dbReference type="ChEBI" id="CHEBI:47942"/>
    </cofactor>
</comment>
<dbReference type="Gene3D" id="3.40.50.980">
    <property type="match status" value="2"/>
</dbReference>
<evidence type="ECO:0000256" key="3">
    <source>
        <dbReference type="ARBA" id="ARBA00022553"/>
    </source>
</evidence>
<dbReference type="SUPFAM" id="SSF47336">
    <property type="entry name" value="ACP-like"/>
    <property type="match status" value="1"/>
</dbReference>
<dbReference type="NCBIfam" id="TIGR01733">
    <property type="entry name" value="AA-adenyl-dom"/>
    <property type="match status" value="1"/>
</dbReference>
<evidence type="ECO:0000259" key="4">
    <source>
        <dbReference type="PROSITE" id="PS50075"/>
    </source>
</evidence>
<dbReference type="Proteomes" id="UP001271792">
    <property type="component" value="Unassembled WGS sequence"/>
</dbReference>
<dbReference type="Gene3D" id="3.30.300.30">
    <property type="match status" value="1"/>
</dbReference>
<dbReference type="Pfam" id="PF00501">
    <property type="entry name" value="AMP-binding"/>
    <property type="match status" value="1"/>
</dbReference>
<reference evidence="5 6" key="1">
    <citation type="submission" date="2023-11" db="EMBL/GenBank/DDBJ databases">
        <title>Lentzea sokolovensis, sp. nov., Lentzea kristufkii, sp. nov., and Lentzea miocenensis, sp. nov., rare actinobacteria from Sokolov Coal Basin, Miocene lacustrine sediment, Czech Republic.</title>
        <authorList>
            <person name="Lara A."/>
            <person name="Kotroba L."/>
            <person name="Nouioui I."/>
            <person name="Neumann-Schaal M."/>
            <person name="Mast Y."/>
            <person name="Chronakova A."/>
        </authorList>
    </citation>
    <scope>NUCLEOTIDE SEQUENCE [LARGE SCALE GENOMIC DNA]</scope>
    <source>
        <strain evidence="5 6">BCCO 10_0798</strain>
    </source>
</reference>
<comment type="caution">
    <text evidence="5">The sequence shown here is derived from an EMBL/GenBank/DDBJ whole genome shotgun (WGS) entry which is preliminary data.</text>
</comment>
<accession>A0ABU4TZH3</accession>
<dbReference type="SUPFAM" id="SSF56801">
    <property type="entry name" value="Acetyl-CoA synthetase-like"/>
    <property type="match status" value="1"/>
</dbReference>
<dbReference type="PROSITE" id="PS50075">
    <property type="entry name" value="CARRIER"/>
    <property type="match status" value="1"/>
</dbReference>
<dbReference type="InterPro" id="IPR025110">
    <property type="entry name" value="AMP-bd_C"/>
</dbReference>